<feature type="transmembrane region" description="Helical" evidence="5">
    <location>
        <begin position="50"/>
        <end position="69"/>
    </location>
</feature>
<evidence type="ECO:0000313" key="7">
    <source>
        <dbReference type="Proteomes" id="UP000188603"/>
    </source>
</evidence>
<evidence type="ECO:0000256" key="3">
    <source>
        <dbReference type="ARBA" id="ARBA00022989"/>
    </source>
</evidence>
<evidence type="ECO:0000256" key="4">
    <source>
        <dbReference type="ARBA" id="ARBA00023136"/>
    </source>
</evidence>
<accession>A0A1U9K8F9</accession>
<keyword evidence="7" id="KW-1185">Reference proteome</keyword>
<dbReference type="InterPro" id="IPR019109">
    <property type="entry name" value="MamF_MmsF"/>
</dbReference>
<evidence type="ECO:0000313" key="6">
    <source>
        <dbReference type="EMBL" id="AQS56293.1"/>
    </source>
</evidence>
<keyword evidence="3 5" id="KW-1133">Transmembrane helix</keyword>
<dbReference type="OrthoDB" id="9808930at2"/>
<evidence type="ECO:0008006" key="8">
    <source>
        <dbReference type="Google" id="ProtNLM"/>
    </source>
</evidence>
<dbReference type="STRING" id="1471761.B0W44_11485"/>
<feature type="transmembrane region" description="Helical" evidence="5">
    <location>
        <begin position="75"/>
        <end position="92"/>
    </location>
</feature>
<protein>
    <recommendedName>
        <fullName evidence="8">Orotate phosphoribosyltransferase</fullName>
    </recommendedName>
</protein>
<organism evidence="6 7">
    <name type="scientific">Novibacillus thermophilus</name>
    <dbReference type="NCBI Taxonomy" id="1471761"/>
    <lineage>
        <taxon>Bacteria</taxon>
        <taxon>Bacillati</taxon>
        <taxon>Bacillota</taxon>
        <taxon>Bacilli</taxon>
        <taxon>Bacillales</taxon>
        <taxon>Thermoactinomycetaceae</taxon>
        <taxon>Novibacillus</taxon>
    </lineage>
</organism>
<proteinExistence type="predicted"/>
<feature type="transmembrane region" description="Helical" evidence="5">
    <location>
        <begin position="12"/>
        <end position="35"/>
    </location>
</feature>
<dbReference type="KEGG" id="ntr:B0W44_11485"/>
<dbReference type="EMBL" id="CP019699">
    <property type="protein sequence ID" value="AQS56293.1"/>
    <property type="molecule type" value="Genomic_DNA"/>
</dbReference>
<dbReference type="Pfam" id="PF09685">
    <property type="entry name" value="MamF_MmsF"/>
    <property type="match status" value="1"/>
</dbReference>
<evidence type="ECO:0000256" key="2">
    <source>
        <dbReference type="ARBA" id="ARBA00022692"/>
    </source>
</evidence>
<dbReference type="AlphaFoldDB" id="A0A1U9K8F9"/>
<keyword evidence="4 5" id="KW-0472">Membrane</keyword>
<sequence length="112" mass="12673">MDSDTYTGEEKLLAVLSHASAAFFPVLLPLVIYLLKRDSSFVRHHAKEALLFHLGFMVAEFISTLLVIIVIGWLLLPFFFVVYVICTVVAVVKSLRGEPYYYPVTTHLAQKI</sequence>
<evidence type="ECO:0000256" key="1">
    <source>
        <dbReference type="ARBA" id="ARBA00004141"/>
    </source>
</evidence>
<gene>
    <name evidence="6" type="ORF">B0W44_11485</name>
</gene>
<dbReference type="Proteomes" id="UP000188603">
    <property type="component" value="Chromosome"/>
</dbReference>
<reference evidence="6 7" key="1">
    <citation type="journal article" date="2015" name="Int. J. Syst. Evol. Microbiol.">
        <title>Novibacillus thermophilus gen. nov., sp. nov., a Gram-staining-negative and moderately thermophilic member of the family Thermoactinomycetaceae.</title>
        <authorList>
            <person name="Yang G."/>
            <person name="Chen J."/>
            <person name="Zhou S."/>
        </authorList>
    </citation>
    <scope>NUCLEOTIDE SEQUENCE [LARGE SCALE GENOMIC DNA]</scope>
    <source>
        <strain evidence="6 7">SG-1</strain>
    </source>
</reference>
<comment type="subcellular location">
    <subcellularLocation>
        <location evidence="1">Membrane</location>
        <topology evidence="1">Multi-pass membrane protein</topology>
    </subcellularLocation>
</comment>
<name>A0A1U9K8F9_9BACL</name>
<keyword evidence="2 5" id="KW-0812">Transmembrane</keyword>
<evidence type="ECO:0000256" key="5">
    <source>
        <dbReference type="SAM" id="Phobius"/>
    </source>
</evidence>
<dbReference type="RefSeq" id="WP_077720154.1">
    <property type="nucleotide sequence ID" value="NZ_CP019699.1"/>
</dbReference>